<gene>
    <name evidence="4" type="ORF">RJG58_06975</name>
    <name evidence="5" type="ORF">RMP69_06975</name>
    <name evidence="2" type="ORF">RMQ65_01120</name>
    <name evidence="3" type="ORF">RMQ67_06975</name>
</gene>
<accession>A0AA96L0U2</accession>
<evidence type="ECO:0000313" key="3">
    <source>
        <dbReference type="EMBL" id="WNL31229.1"/>
    </source>
</evidence>
<evidence type="ECO:0000256" key="1">
    <source>
        <dbReference type="SAM" id="Phobius"/>
    </source>
</evidence>
<proteinExistence type="predicted"/>
<dbReference type="EMBL" id="CP135130">
    <property type="protein sequence ID" value="WNP37379.1"/>
    <property type="molecule type" value="Genomic_DNA"/>
</dbReference>
<evidence type="ECO:0000313" key="4">
    <source>
        <dbReference type="EMBL" id="WNP37379.1"/>
    </source>
</evidence>
<evidence type="ECO:0000313" key="5">
    <source>
        <dbReference type="EMBL" id="WNP39471.1"/>
    </source>
</evidence>
<protein>
    <submittedName>
        <fullName evidence="4">Uncharacterized protein</fullName>
    </submittedName>
</protein>
<name>A0AA96L0U2_9BACT</name>
<dbReference type="EMBL" id="CP134853">
    <property type="protein sequence ID" value="WNL27976.1"/>
    <property type="molecule type" value="Genomic_DNA"/>
</dbReference>
<feature type="transmembrane region" description="Helical" evidence="1">
    <location>
        <begin position="6"/>
        <end position="27"/>
    </location>
</feature>
<dbReference type="AlphaFoldDB" id="A0AA96L0U2"/>
<reference evidence="4" key="1">
    <citation type="submission" date="2023-09" db="EMBL/GenBank/DDBJ databases">
        <title>Arcobacter tbilisiensis sp. nov. isolated from chicken meat in Tbilisi, Georgia.</title>
        <authorList>
            <person name="Matthias R."/>
            <person name="Zautner A.E."/>
        </authorList>
    </citation>
    <scope>NUCLEOTIDE SEQUENCE</scope>
    <source>
        <strain evidence="4">LEO 101</strain>
        <strain evidence="2">LEO 49</strain>
        <strain evidence="5">LEO 50</strain>
        <strain evidence="3">LEO 53</strain>
    </source>
</reference>
<dbReference type="EMBL" id="CP135131">
    <property type="protein sequence ID" value="WNP39471.1"/>
    <property type="molecule type" value="Genomic_DNA"/>
</dbReference>
<keyword evidence="1" id="KW-0812">Transmembrane</keyword>
<feature type="transmembrane region" description="Helical" evidence="1">
    <location>
        <begin position="39"/>
        <end position="57"/>
    </location>
</feature>
<organism evidence="4">
    <name type="scientific">Arcobacter sp. AZ-2023</name>
    <dbReference type="NCBI Taxonomy" id="3074453"/>
    <lineage>
        <taxon>Bacteria</taxon>
        <taxon>Pseudomonadati</taxon>
        <taxon>Campylobacterota</taxon>
        <taxon>Epsilonproteobacteria</taxon>
        <taxon>Campylobacterales</taxon>
        <taxon>Arcobacteraceae</taxon>
        <taxon>Arcobacter</taxon>
    </lineage>
</organism>
<keyword evidence="1" id="KW-0472">Membrane</keyword>
<sequence>MNEDVKAYLIVIGAFIVSIVSFLSDLLDKDIPFTAKHTIHLLKAGFFGAGLGVVAFYGSDIILSHFLAKDIFLGEMVRVGITSLVAGLSPYIFTIIVKRAKKEVDNV</sequence>
<keyword evidence="1" id="KW-1133">Transmembrane helix</keyword>
<dbReference type="EMBL" id="CP134855">
    <property type="protein sequence ID" value="WNL31229.1"/>
    <property type="molecule type" value="Genomic_DNA"/>
</dbReference>
<feature type="transmembrane region" description="Helical" evidence="1">
    <location>
        <begin position="77"/>
        <end position="97"/>
    </location>
</feature>
<evidence type="ECO:0000313" key="2">
    <source>
        <dbReference type="EMBL" id="WNL27976.1"/>
    </source>
</evidence>